<dbReference type="Proteomes" id="UP001209229">
    <property type="component" value="Unassembled WGS sequence"/>
</dbReference>
<sequence>MRFQVNPKFKEVEDFIKDLPNSFDNTGESIYKGRNEIKIFDYKGYKINVKSFKIPHFINKVAYAWLRGSKAKHSYQYALKMRRVGADTPEPIGYAETLKNGLFNRSYYVSIHQDYDFTIRDLIGFEFEDKDNILRQFARYTFQKLHKNRIHHLDYSRGNILITRKDKGNYEFSVVDINRMKFEKMPYLKGLKNFRQIWASEEELEVVAREYAKLNGKNEEEAVKLLIEFDKQHKYKINRKAELKRKMRGEDKN</sequence>
<name>A0AAE3M1F1_9BACT</name>
<organism evidence="1 2">
    <name type="scientific">Plebeiibacterium sediminum</name>
    <dbReference type="NCBI Taxonomy" id="2992112"/>
    <lineage>
        <taxon>Bacteria</taxon>
        <taxon>Pseudomonadati</taxon>
        <taxon>Bacteroidota</taxon>
        <taxon>Bacteroidia</taxon>
        <taxon>Marinilabiliales</taxon>
        <taxon>Marinilabiliaceae</taxon>
        <taxon>Plebeiibacterium</taxon>
    </lineage>
</organism>
<keyword evidence="2" id="KW-1185">Reference proteome</keyword>
<evidence type="ECO:0000313" key="1">
    <source>
        <dbReference type="EMBL" id="MCW3785151.1"/>
    </source>
</evidence>
<accession>A0AAE3M1F1</accession>
<evidence type="ECO:0008006" key="3">
    <source>
        <dbReference type="Google" id="ProtNLM"/>
    </source>
</evidence>
<gene>
    <name evidence="1" type="ORF">OM075_01665</name>
</gene>
<proteinExistence type="predicted"/>
<evidence type="ECO:0000313" key="2">
    <source>
        <dbReference type="Proteomes" id="UP001209229"/>
    </source>
</evidence>
<dbReference type="EMBL" id="JAPDPJ010000001">
    <property type="protein sequence ID" value="MCW3785151.1"/>
    <property type="molecule type" value="Genomic_DNA"/>
</dbReference>
<reference evidence="1" key="1">
    <citation type="submission" date="2022-10" db="EMBL/GenBank/DDBJ databases">
        <authorList>
            <person name="Yu W.X."/>
        </authorList>
    </citation>
    <scope>NUCLEOTIDE SEQUENCE</scope>
    <source>
        <strain evidence="1">AAT</strain>
    </source>
</reference>
<dbReference type="RefSeq" id="WP_301188722.1">
    <property type="nucleotide sequence ID" value="NZ_JAPDPJ010000001.1"/>
</dbReference>
<protein>
    <recommendedName>
        <fullName evidence="3">Kdo domain containing protein</fullName>
    </recommendedName>
</protein>
<dbReference type="AlphaFoldDB" id="A0AAE3M1F1"/>
<comment type="caution">
    <text evidence="1">The sequence shown here is derived from an EMBL/GenBank/DDBJ whole genome shotgun (WGS) entry which is preliminary data.</text>
</comment>